<evidence type="ECO:0000313" key="2">
    <source>
        <dbReference type="EMBL" id="CAB4660586.1"/>
    </source>
</evidence>
<dbReference type="EMBL" id="CAFBMO010000002">
    <property type="protein sequence ID" value="CAB4894047.1"/>
    <property type="molecule type" value="Genomic_DNA"/>
</dbReference>
<keyword evidence="1" id="KW-1133">Transmembrane helix</keyword>
<feature type="transmembrane region" description="Helical" evidence="1">
    <location>
        <begin position="31"/>
        <end position="50"/>
    </location>
</feature>
<protein>
    <submittedName>
        <fullName evidence="2">Unannotated protein</fullName>
    </submittedName>
</protein>
<name>A0A6J6LFY7_9ZZZZ</name>
<feature type="transmembrane region" description="Helical" evidence="1">
    <location>
        <begin position="6"/>
        <end position="24"/>
    </location>
</feature>
<reference evidence="2" key="1">
    <citation type="submission" date="2020-05" db="EMBL/GenBank/DDBJ databases">
        <authorList>
            <person name="Chiriac C."/>
            <person name="Salcher M."/>
            <person name="Ghai R."/>
            <person name="Kavagutti S V."/>
        </authorList>
    </citation>
    <scope>NUCLEOTIDE SEQUENCE</scope>
</reference>
<sequence>MSYTELGVFAVFAVVLIDLFGFRTKLVTKKVFWVSYSIIVVFQLITNGVLTGFRIVRYSGDAIIGSTTPVTGPPPFIGDGRLIFAPVEDLLFGFALVLLTLVMWVWLGRIGVQRTPNAGPPRWRK</sequence>
<keyword evidence="1" id="KW-0472">Membrane</keyword>
<feature type="transmembrane region" description="Helical" evidence="1">
    <location>
        <begin position="90"/>
        <end position="107"/>
    </location>
</feature>
<keyword evidence="1" id="KW-0812">Transmembrane</keyword>
<proteinExistence type="predicted"/>
<organism evidence="2">
    <name type="scientific">freshwater metagenome</name>
    <dbReference type="NCBI Taxonomy" id="449393"/>
    <lineage>
        <taxon>unclassified sequences</taxon>
        <taxon>metagenomes</taxon>
        <taxon>ecological metagenomes</taxon>
    </lineage>
</organism>
<dbReference type="AlphaFoldDB" id="A0A6J6LFY7"/>
<evidence type="ECO:0000256" key="1">
    <source>
        <dbReference type="SAM" id="Phobius"/>
    </source>
</evidence>
<dbReference type="EMBL" id="CAEZWR010000044">
    <property type="protein sequence ID" value="CAB4660586.1"/>
    <property type="molecule type" value="Genomic_DNA"/>
</dbReference>
<gene>
    <name evidence="2" type="ORF">UFOPK2282_00512</name>
    <name evidence="3" type="ORF">UFOPK3576_00082</name>
</gene>
<accession>A0A6J6LFY7</accession>
<evidence type="ECO:0000313" key="3">
    <source>
        <dbReference type="EMBL" id="CAB4894047.1"/>
    </source>
</evidence>